<protein>
    <submittedName>
        <fullName evidence="1">Uncharacterized protein</fullName>
    </submittedName>
</protein>
<accession>A0ACB9X220</accession>
<sequence>MDIRCVRDVKCIRDFFARRYNTRVSLPNIQRRQAILEGEEEEQKETETTSPAVGEEEPGKELEKELSEAEDECPELGDLSAANKDFKPFRDSDSLLQMAEHMRRRRTDSEGTMGSMGSCSTIPLEVVRQKVRRQLSKQQKAAQRRRLQKGEANLVTSVRRENDSNIKCSMESDSFWG</sequence>
<evidence type="ECO:0000313" key="1">
    <source>
        <dbReference type="EMBL" id="KAI4820128.1"/>
    </source>
</evidence>
<gene>
    <name evidence="1" type="ORF">KUCAC02_028119</name>
</gene>
<name>A0ACB9X220_CHAAC</name>
<reference evidence="1" key="1">
    <citation type="submission" date="2022-05" db="EMBL/GenBank/DDBJ databases">
        <title>Chromosome-level genome of Chaenocephalus aceratus.</title>
        <authorList>
            <person name="Park H."/>
        </authorList>
    </citation>
    <scope>NUCLEOTIDE SEQUENCE</scope>
    <source>
        <strain evidence="1">KU_202001</strain>
    </source>
</reference>
<dbReference type="EMBL" id="CM043793">
    <property type="protein sequence ID" value="KAI4820128.1"/>
    <property type="molecule type" value="Genomic_DNA"/>
</dbReference>
<comment type="caution">
    <text evidence="1">The sequence shown here is derived from an EMBL/GenBank/DDBJ whole genome shotgun (WGS) entry which is preliminary data.</text>
</comment>
<keyword evidence="2" id="KW-1185">Reference proteome</keyword>
<dbReference type="Proteomes" id="UP001057452">
    <property type="component" value="Chromosome 9"/>
</dbReference>
<organism evidence="1 2">
    <name type="scientific">Chaenocephalus aceratus</name>
    <name type="common">Blackfin icefish</name>
    <name type="synonym">Chaenichthys aceratus</name>
    <dbReference type="NCBI Taxonomy" id="36190"/>
    <lineage>
        <taxon>Eukaryota</taxon>
        <taxon>Metazoa</taxon>
        <taxon>Chordata</taxon>
        <taxon>Craniata</taxon>
        <taxon>Vertebrata</taxon>
        <taxon>Euteleostomi</taxon>
        <taxon>Actinopterygii</taxon>
        <taxon>Neopterygii</taxon>
        <taxon>Teleostei</taxon>
        <taxon>Neoteleostei</taxon>
        <taxon>Acanthomorphata</taxon>
        <taxon>Eupercaria</taxon>
        <taxon>Perciformes</taxon>
        <taxon>Notothenioidei</taxon>
        <taxon>Channichthyidae</taxon>
        <taxon>Chaenocephalus</taxon>
    </lineage>
</organism>
<evidence type="ECO:0000313" key="2">
    <source>
        <dbReference type="Proteomes" id="UP001057452"/>
    </source>
</evidence>
<proteinExistence type="predicted"/>